<protein>
    <submittedName>
        <fullName evidence="1">Uncharacterized protein</fullName>
    </submittedName>
</protein>
<reference evidence="1" key="1">
    <citation type="submission" date="2023-03" db="UniProtKB">
        <authorList>
            <consortium name="EnsemblPlants"/>
        </authorList>
    </citation>
    <scope>IDENTIFICATION</scope>
</reference>
<accession>A0A9I9EKW9</accession>
<name>A0A9I9EKW9_CUCME</name>
<proteinExistence type="predicted"/>
<organism evidence="1">
    <name type="scientific">Cucumis melo</name>
    <name type="common">Muskmelon</name>
    <dbReference type="NCBI Taxonomy" id="3656"/>
    <lineage>
        <taxon>Eukaryota</taxon>
        <taxon>Viridiplantae</taxon>
        <taxon>Streptophyta</taxon>
        <taxon>Embryophyta</taxon>
        <taxon>Tracheophyta</taxon>
        <taxon>Spermatophyta</taxon>
        <taxon>Magnoliopsida</taxon>
        <taxon>eudicotyledons</taxon>
        <taxon>Gunneridae</taxon>
        <taxon>Pentapetalae</taxon>
        <taxon>rosids</taxon>
        <taxon>fabids</taxon>
        <taxon>Cucurbitales</taxon>
        <taxon>Cucurbitaceae</taxon>
        <taxon>Benincaseae</taxon>
        <taxon>Cucumis</taxon>
    </lineage>
</organism>
<dbReference type="Gramene" id="MELO3C034825.2.1">
    <property type="protein sequence ID" value="MELO3C034825.2.1"/>
    <property type="gene ID" value="MELO3C034825.2"/>
</dbReference>
<dbReference type="AlphaFoldDB" id="A0A9I9EKW9"/>
<evidence type="ECO:0000313" key="1">
    <source>
        <dbReference type="EnsemblPlants" id="MELO3C034825.2.1"/>
    </source>
</evidence>
<sequence>MRRSWVTLRMLKQINLAVSDFNCVNMETYGIIAAVDDC</sequence>
<dbReference type="EnsemblPlants" id="MELO3C034825.2.1">
    <property type="protein sequence ID" value="MELO3C034825.2.1"/>
    <property type="gene ID" value="MELO3C034825.2"/>
</dbReference>